<evidence type="ECO:0000313" key="3">
    <source>
        <dbReference type="Proteomes" id="UP000824037"/>
    </source>
</evidence>
<evidence type="ECO:0008006" key="4">
    <source>
        <dbReference type="Google" id="ProtNLM"/>
    </source>
</evidence>
<sequence>HGLNRLHDQGLLREETGTGAPAGPARTEYSLTAAGEREFTALLEASLSSAEDSLTGAIAGIGFMTALPRDRVLILLRHRLQACREKRARVVGEYERSPDADWQHHVEAIRLWASTTDSAIAWTQELIGRLEGGAYTMAGEDS</sequence>
<dbReference type="InterPro" id="IPR036388">
    <property type="entry name" value="WH-like_DNA-bd_sf"/>
</dbReference>
<proteinExistence type="predicted"/>
<name>A0A9D2J4M4_9MICO</name>
<feature type="region of interest" description="Disordered" evidence="1">
    <location>
        <begin position="1"/>
        <end position="25"/>
    </location>
</feature>
<evidence type="ECO:0000313" key="2">
    <source>
        <dbReference type="EMBL" id="HIZ36428.1"/>
    </source>
</evidence>
<protein>
    <recommendedName>
        <fullName evidence="4">PadR family transcriptional regulator</fullName>
    </recommendedName>
</protein>
<reference evidence="2" key="2">
    <citation type="submission" date="2021-04" db="EMBL/GenBank/DDBJ databases">
        <authorList>
            <person name="Gilroy R."/>
        </authorList>
    </citation>
    <scope>NUCLEOTIDE SEQUENCE</scope>
    <source>
        <strain evidence="2">ChiGjej4B4-7305</strain>
    </source>
</reference>
<dbReference type="EMBL" id="DXBY01000200">
    <property type="protein sequence ID" value="HIZ36428.1"/>
    <property type="molecule type" value="Genomic_DNA"/>
</dbReference>
<evidence type="ECO:0000256" key="1">
    <source>
        <dbReference type="SAM" id="MobiDB-lite"/>
    </source>
</evidence>
<organism evidence="2 3">
    <name type="scientific">Candidatus Ruania gallistercoris</name>
    <dbReference type="NCBI Taxonomy" id="2838746"/>
    <lineage>
        <taxon>Bacteria</taxon>
        <taxon>Bacillati</taxon>
        <taxon>Actinomycetota</taxon>
        <taxon>Actinomycetes</taxon>
        <taxon>Micrococcales</taxon>
        <taxon>Ruaniaceae</taxon>
        <taxon>Ruania</taxon>
    </lineage>
</organism>
<comment type="caution">
    <text evidence="2">The sequence shown here is derived from an EMBL/GenBank/DDBJ whole genome shotgun (WGS) entry which is preliminary data.</text>
</comment>
<gene>
    <name evidence="2" type="ORF">H9815_11665</name>
</gene>
<dbReference type="AlphaFoldDB" id="A0A9D2J4M4"/>
<reference evidence="2" key="1">
    <citation type="journal article" date="2021" name="PeerJ">
        <title>Extensive microbial diversity within the chicken gut microbiome revealed by metagenomics and culture.</title>
        <authorList>
            <person name="Gilroy R."/>
            <person name="Ravi A."/>
            <person name="Getino M."/>
            <person name="Pursley I."/>
            <person name="Horton D.L."/>
            <person name="Alikhan N.F."/>
            <person name="Baker D."/>
            <person name="Gharbi K."/>
            <person name="Hall N."/>
            <person name="Watson M."/>
            <person name="Adriaenssens E.M."/>
            <person name="Foster-Nyarko E."/>
            <person name="Jarju S."/>
            <person name="Secka A."/>
            <person name="Antonio M."/>
            <person name="Oren A."/>
            <person name="Chaudhuri R.R."/>
            <person name="La Ragione R."/>
            <person name="Hildebrand F."/>
            <person name="Pallen M.J."/>
        </authorList>
    </citation>
    <scope>NUCLEOTIDE SEQUENCE</scope>
    <source>
        <strain evidence="2">ChiGjej4B4-7305</strain>
    </source>
</reference>
<dbReference type="Proteomes" id="UP000824037">
    <property type="component" value="Unassembled WGS sequence"/>
</dbReference>
<accession>A0A9D2J4M4</accession>
<dbReference type="SUPFAM" id="SSF46785">
    <property type="entry name" value="Winged helix' DNA-binding domain"/>
    <property type="match status" value="1"/>
</dbReference>
<dbReference type="Gene3D" id="1.10.10.10">
    <property type="entry name" value="Winged helix-like DNA-binding domain superfamily/Winged helix DNA-binding domain"/>
    <property type="match status" value="1"/>
</dbReference>
<dbReference type="InterPro" id="IPR036390">
    <property type="entry name" value="WH_DNA-bd_sf"/>
</dbReference>
<feature type="compositionally biased region" description="Basic and acidic residues" evidence="1">
    <location>
        <begin position="1"/>
        <end position="16"/>
    </location>
</feature>
<feature type="non-terminal residue" evidence="2">
    <location>
        <position position="1"/>
    </location>
</feature>